<sequence length="349" mass="38868">MEFLQVEFADNSLLSWLIAGIISGTTILVATIARALLRAQFERRTTRTGRPIWVAMQAITARTHLLFILILGLFAGLYALDIPDASRHLSNRVMTVALLIQGGIWVVAAVKVLLDRYQQKQVSRDPAAATTLGFLSFIATVVIWVVVLLLVLDNLGVNVTALVAGLGIGGIAVALALQNVLGDLFASLSIVLDKPFYVGDFLVVGDMAGTVEHVGLKTTRLHSLSGEQLVFSNSDLLGSRIRNYGRMYERRSLFTLGVTYQTPRDKLARIPQIIQEVIEQRENTRFDRSHFKEYGDSALLFESVYYVNSSVYNEYMDIQQAINLAIFERFAEEGIEFAYPTRTLFVQQT</sequence>
<dbReference type="GO" id="GO:0005886">
    <property type="term" value="C:plasma membrane"/>
    <property type="evidence" value="ECO:0007669"/>
    <property type="project" value="UniProtKB-SubCell"/>
</dbReference>
<feature type="transmembrane region" description="Helical" evidence="7">
    <location>
        <begin position="58"/>
        <end position="80"/>
    </location>
</feature>
<dbReference type="EMBL" id="SOQX01000002">
    <property type="protein sequence ID" value="TDY02520.1"/>
    <property type="molecule type" value="Genomic_DNA"/>
</dbReference>
<keyword evidence="12" id="KW-1185">Reference proteome</keyword>
<dbReference type="Gene3D" id="1.10.287.1260">
    <property type="match status" value="1"/>
</dbReference>
<dbReference type="Proteomes" id="UP000294914">
    <property type="component" value="Unassembled WGS sequence"/>
</dbReference>
<keyword evidence="5 7" id="KW-1133">Transmembrane helix</keyword>
<evidence type="ECO:0000259" key="10">
    <source>
        <dbReference type="Pfam" id="PF21088"/>
    </source>
</evidence>
<dbReference type="PANTHER" id="PTHR30566:SF25">
    <property type="entry name" value="INNER MEMBRANE PROTEIN"/>
    <property type="match status" value="1"/>
</dbReference>
<evidence type="ECO:0000313" key="12">
    <source>
        <dbReference type="Proteomes" id="UP000294914"/>
    </source>
</evidence>
<dbReference type="InterPro" id="IPR011066">
    <property type="entry name" value="MscS_channel_C_sf"/>
</dbReference>
<dbReference type="Gene3D" id="3.30.70.100">
    <property type="match status" value="1"/>
</dbReference>
<dbReference type="AlphaFoldDB" id="A0A4R8IT05"/>
<dbReference type="OrthoDB" id="9775207at2"/>
<feature type="domain" description="Mechanosensitive ion channel MscS" evidence="8">
    <location>
        <begin position="179"/>
        <end position="245"/>
    </location>
</feature>
<keyword evidence="3" id="KW-1003">Cell membrane</keyword>
<evidence type="ECO:0000256" key="3">
    <source>
        <dbReference type="ARBA" id="ARBA00022475"/>
    </source>
</evidence>
<dbReference type="SUPFAM" id="SSF50182">
    <property type="entry name" value="Sm-like ribonucleoproteins"/>
    <property type="match status" value="1"/>
</dbReference>
<keyword evidence="6 7" id="KW-0472">Membrane</keyword>
<comment type="caution">
    <text evidence="11">The sequence shown here is derived from an EMBL/GenBank/DDBJ whole genome shotgun (WGS) entry which is preliminary data.</text>
</comment>
<dbReference type="InterPro" id="IPR011014">
    <property type="entry name" value="MscS_channel_TM-2"/>
</dbReference>
<evidence type="ECO:0000256" key="6">
    <source>
        <dbReference type="ARBA" id="ARBA00023136"/>
    </source>
</evidence>
<dbReference type="InterPro" id="IPR049142">
    <property type="entry name" value="MS_channel_1st"/>
</dbReference>
<keyword evidence="4 7" id="KW-0812">Transmembrane</keyword>
<dbReference type="Gene3D" id="2.30.30.60">
    <property type="match status" value="1"/>
</dbReference>
<feature type="transmembrane region" description="Helical" evidence="7">
    <location>
        <begin position="13"/>
        <end position="37"/>
    </location>
</feature>
<evidence type="ECO:0000256" key="2">
    <source>
        <dbReference type="ARBA" id="ARBA00008017"/>
    </source>
</evidence>
<dbReference type="Pfam" id="PF21082">
    <property type="entry name" value="MS_channel_3rd"/>
    <property type="match status" value="1"/>
</dbReference>
<evidence type="ECO:0000259" key="8">
    <source>
        <dbReference type="Pfam" id="PF00924"/>
    </source>
</evidence>
<comment type="subcellular location">
    <subcellularLocation>
        <location evidence="1">Cell membrane</location>
        <topology evidence="1">Multi-pass membrane protein</topology>
    </subcellularLocation>
</comment>
<name>A0A4R8IT05_9GAMM</name>
<dbReference type="GO" id="GO:0008381">
    <property type="term" value="F:mechanosensitive monoatomic ion channel activity"/>
    <property type="evidence" value="ECO:0007669"/>
    <property type="project" value="UniProtKB-ARBA"/>
</dbReference>
<dbReference type="SUPFAM" id="SSF82689">
    <property type="entry name" value="Mechanosensitive channel protein MscS (YggB), C-terminal domain"/>
    <property type="match status" value="1"/>
</dbReference>
<dbReference type="InterPro" id="IPR023408">
    <property type="entry name" value="MscS_beta-dom_sf"/>
</dbReference>
<dbReference type="InterPro" id="IPR006685">
    <property type="entry name" value="MscS_channel_2nd"/>
</dbReference>
<comment type="similarity">
    <text evidence="2">Belongs to the MscS (TC 1.A.23) family.</text>
</comment>
<dbReference type="RefSeq" id="WP_134081569.1">
    <property type="nucleotide sequence ID" value="NZ_SOQX01000002.1"/>
</dbReference>
<feature type="domain" description="Mechanosensitive ion channel MscS C-terminal" evidence="9">
    <location>
        <begin position="254"/>
        <end position="337"/>
    </location>
</feature>
<evidence type="ECO:0000256" key="4">
    <source>
        <dbReference type="ARBA" id="ARBA00022692"/>
    </source>
</evidence>
<feature type="transmembrane region" description="Helical" evidence="7">
    <location>
        <begin position="157"/>
        <end position="177"/>
    </location>
</feature>
<evidence type="ECO:0000256" key="1">
    <source>
        <dbReference type="ARBA" id="ARBA00004651"/>
    </source>
</evidence>
<feature type="transmembrane region" description="Helical" evidence="7">
    <location>
        <begin position="126"/>
        <end position="151"/>
    </location>
</feature>
<evidence type="ECO:0000256" key="5">
    <source>
        <dbReference type="ARBA" id="ARBA00022989"/>
    </source>
</evidence>
<accession>A0A4R8IT05</accession>
<evidence type="ECO:0000259" key="9">
    <source>
        <dbReference type="Pfam" id="PF21082"/>
    </source>
</evidence>
<dbReference type="SUPFAM" id="SSF82861">
    <property type="entry name" value="Mechanosensitive channel protein MscS (YggB), transmembrane region"/>
    <property type="match status" value="1"/>
</dbReference>
<proteinExistence type="inferred from homology"/>
<reference evidence="11 12" key="1">
    <citation type="submission" date="2019-03" db="EMBL/GenBank/DDBJ databases">
        <title>Genomic Encyclopedia of Type Strains, Phase IV (KMG-IV): sequencing the most valuable type-strain genomes for metagenomic binning, comparative biology and taxonomic classification.</title>
        <authorList>
            <person name="Goeker M."/>
        </authorList>
    </citation>
    <scope>NUCLEOTIDE SEQUENCE [LARGE SCALE GENOMIC DNA]</scope>
    <source>
        <strain evidence="11 12">DSM 16326</strain>
    </source>
</reference>
<dbReference type="Pfam" id="PF21088">
    <property type="entry name" value="MS_channel_1st"/>
    <property type="match status" value="1"/>
</dbReference>
<dbReference type="PANTHER" id="PTHR30566">
    <property type="entry name" value="YNAI-RELATED MECHANOSENSITIVE ION CHANNEL"/>
    <property type="match status" value="1"/>
</dbReference>
<dbReference type="InterPro" id="IPR010920">
    <property type="entry name" value="LSM_dom_sf"/>
</dbReference>
<evidence type="ECO:0000256" key="7">
    <source>
        <dbReference type="SAM" id="Phobius"/>
    </source>
</evidence>
<evidence type="ECO:0000313" key="11">
    <source>
        <dbReference type="EMBL" id="TDY02520.1"/>
    </source>
</evidence>
<feature type="transmembrane region" description="Helical" evidence="7">
    <location>
        <begin position="92"/>
        <end position="114"/>
    </location>
</feature>
<organism evidence="11 12">
    <name type="scientific">Thiohalophilus thiocyanatoxydans</name>
    <dbReference type="NCBI Taxonomy" id="381308"/>
    <lineage>
        <taxon>Bacteria</taxon>
        <taxon>Pseudomonadati</taxon>
        <taxon>Pseudomonadota</taxon>
        <taxon>Gammaproteobacteria</taxon>
        <taxon>Thiohalomonadales</taxon>
        <taxon>Thiohalophilaceae</taxon>
        <taxon>Thiohalophilus</taxon>
    </lineage>
</organism>
<protein>
    <submittedName>
        <fullName evidence="11">Small-conductance mechanosensitive channel</fullName>
    </submittedName>
</protein>
<dbReference type="Pfam" id="PF00924">
    <property type="entry name" value="MS_channel_2nd"/>
    <property type="match status" value="1"/>
</dbReference>
<dbReference type="InterPro" id="IPR049278">
    <property type="entry name" value="MS_channel_C"/>
</dbReference>
<feature type="domain" description="Mechanosensitive ion channel transmembrane helices 2/3" evidence="10">
    <location>
        <begin position="138"/>
        <end position="178"/>
    </location>
</feature>
<gene>
    <name evidence="11" type="ORF">EDC23_0895</name>
</gene>